<keyword evidence="11" id="KW-1185">Reference proteome</keyword>
<evidence type="ECO:0000256" key="2">
    <source>
        <dbReference type="ARBA" id="ARBA00022475"/>
    </source>
</evidence>
<accession>A0A6L2PMV5</accession>
<feature type="transmembrane region" description="Helical" evidence="8">
    <location>
        <begin position="177"/>
        <end position="196"/>
    </location>
</feature>
<evidence type="ECO:0000256" key="6">
    <source>
        <dbReference type="ARBA" id="ARBA00023170"/>
    </source>
</evidence>
<dbReference type="InParanoid" id="A0A6L2PMV5"/>
<dbReference type="FunCoup" id="A0A6L2PMV5">
    <property type="interactions" value="15"/>
</dbReference>
<dbReference type="GO" id="GO:0050909">
    <property type="term" value="P:sensory perception of taste"/>
    <property type="evidence" value="ECO:0007669"/>
    <property type="project" value="InterPro"/>
</dbReference>
<evidence type="ECO:0000256" key="1">
    <source>
        <dbReference type="ARBA" id="ARBA00004651"/>
    </source>
</evidence>
<evidence type="ECO:0000313" key="9">
    <source>
        <dbReference type="EMBL" id="GFG31885.1"/>
    </source>
</evidence>
<dbReference type="EMBL" id="BLKM01004603">
    <property type="protein sequence ID" value="GFG31885.1"/>
    <property type="molecule type" value="Genomic_DNA"/>
</dbReference>
<comment type="subcellular location">
    <subcellularLocation>
        <location evidence="1 8">Cell membrane</location>
        <topology evidence="1 8">Multi-pass membrane protein</topology>
    </subcellularLocation>
</comment>
<reference evidence="10" key="1">
    <citation type="journal article" date="2020" name="J. Asia-Pac. Entomol.">
        <title>Draft genome sequence of the termite, Coptotermes formosanus: Genetic insights into the pyruvate dehydrogenase complex of the termite.</title>
        <authorList>
            <person name="Itakura S."/>
            <person name="Yosikawa Y."/>
            <person name="Togami Y."/>
            <person name="Umezawa K."/>
        </authorList>
    </citation>
    <scope>NUCLEOTIDE SEQUENCE</scope>
    <source>
        <tissue evidence="10">Head</tissue>
    </source>
</reference>
<dbReference type="GO" id="GO:0007635">
    <property type="term" value="P:chemosensory behavior"/>
    <property type="evidence" value="ECO:0007669"/>
    <property type="project" value="TreeGrafter"/>
</dbReference>
<evidence type="ECO:0000256" key="5">
    <source>
        <dbReference type="ARBA" id="ARBA00023136"/>
    </source>
</evidence>
<keyword evidence="4 8" id="KW-1133">Transmembrane helix</keyword>
<dbReference type="GO" id="GO:0007165">
    <property type="term" value="P:signal transduction"/>
    <property type="evidence" value="ECO:0007669"/>
    <property type="project" value="UniProtKB-KW"/>
</dbReference>
<comment type="caution">
    <text evidence="8">Lacks conserved residue(s) required for the propagation of feature annotation.</text>
</comment>
<keyword evidence="6 8" id="KW-0675">Receptor</keyword>
<feature type="transmembrane region" description="Helical" evidence="8">
    <location>
        <begin position="335"/>
        <end position="354"/>
    </location>
</feature>
<protein>
    <recommendedName>
        <fullName evidence="8">Gustatory receptor</fullName>
    </recommendedName>
</protein>
<dbReference type="GO" id="GO:0008049">
    <property type="term" value="P:male courtship behavior"/>
    <property type="evidence" value="ECO:0007669"/>
    <property type="project" value="TreeGrafter"/>
</dbReference>
<comment type="function">
    <text evidence="8">Gustatory receptor which mediates acceptance or avoidance behavior, depending on its substrates.</text>
</comment>
<dbReference type="PANTHER" id="PTHR21143">
    <property type="entry name" value="INVERTEBRATE GUSTATORY RECEPTOR"/>
    <property type="match status" value="1"/>
</dbReference>
<reference evidence="11" key="2">
    <citation type="submission" date="2020-01" db="EMBL/GenBank/DDBJ databases">
        <title>Draft genome sequence of the Termite Coptotermes fromosanus.</title>
        <authorList>
            <person name="Itakura S."/>
            <person name="Yosikawa Y."/>
            <person name="Umezawa K."/>
        </authorList>
    </citation>
    <scope>NUCLEOTIDE SEQUENCE [LARGE SCALE GENOMIC DNA]</scope>
</reference>
<dbReference type="GO" id="GO:0030424">
    <property type="term" value="C:axon"/>
    <property type="evidence" value="ECO:0007669"/>
    <property type="project" value="TreeGrafter"/>
</dbReference>
<dbReference type="EMBL" id="BLKM01004603">
    <property type="protein sequence ID" value="GFG31888.1"/>
    <property type="molecule type" value="Genomic_DNA"/>
</dbReference>
<feature type="transmembrane region" description="Helical" evidence="8">
    <location>
        <begin position="83"/>
        <end position="107"/>
    </location>
</feature>
<keyword evidence="3 8" id="KW-0812">Transmembrane</keyword>
<dbReference type="Pfam" id="PF08395">
    <property type="entry name" value="7tm_7"/>
    <property type="match status" value="1"/>
</dbReference>
<dbReference type="Proteomes" id="UP000502823">
    <property type="component" value="Unassembled WGS sequence"/>
</dbReference>
<dbReference type="InterPro" id="IPR013604">
    <property type="entry name" value="7TM_chemorcpt"/>
</dbReference>
<evidence type="ECO:0000313" key="11">
    <source>
        <dbReference type="Proteomes" id="UP000502823"/>
    </source>
</evidence>
<comment type="similarity">
    <text evidence="8">Belongs to the insect chemoreceptor superfamily. Gustatory receptor (GR) family.</text>
</comment>
<proteinExistence type="inferred from homology"/>
<gene>
    <name evidence="9" type="ORF">Cfor_10237</name>
    <name evidence="10" type="ORF">Cfor_10240</name>
</gene>
<evidence type="ECO:0000256" key="3">
    <source>
        <dbReference type="ARBA" id="ARBA00022692"/>
    </source>
</evidence>
<dbReference type="GO" id="GO:0005886">
    <property type="term" value="C:plasma membrane"/>
    <property type="evidence" value="ECO:0007669"/>
    <property type="project" value="UniProtKB-SubCell"/>
</dbReference>
<dbReference type="GO" id="GO:0043025">
    <property type="term" value="C:neuronal cell body"/>
    <property type="evidence" value="ECO:0007669"/>
    <property type="project" value="TreeGrafter"/>
</dbReference>
<organism evidence="10 11">
    <name type="scientific">Coptotermes formosanus</name>
    <name type="common">Formosan subterranean termite</name>
    <dbReference type="NCBI Taxonomy" id="36987"/>
    <lineage>
        <taxon>Eukaryota</taxon>
        <taxon>Metazoa</taxon>
        <taxon>Ecdysozoa</taxon>
        <taxon>Arthropoda</taxon>
        <taxon>Hexapoda</taxon>
        <taxon>Insecta</taxon>
        <taxon>Pterygota</taxon>
        <taxon>Neoptera</taxon>
        <taxon>Polyneoptera</taxon>
        <taxon>Dictyoptera</taxon>
        <taxon>Blattodea</taxon>
        <taxon>Blattoidea</taxon>
        <taxon>Termitoidae</taxon>
        <taxon>Rhinotermitidae</taxon>
        <taxon>Coptotermes</taxon>
    </lineage>
</organism>
<evidence type="ECO:0000313" key="10">
    <source>
        <dbReference type="EMBL" id="GFG31888.1"/>
    </source>
</evidence>
<keyword evidence="5 8" id="KW-0472">Membrane</keyword>
<dbReference type="AlphaFoldDB" id="A0A6L2PMV5"/>
<comment type="caution">
    <text evidence="10">The sequence shown here is derived from an EMBL/GenBank/DDBJ whole genome shotgun (WGS) entry which is preliminary data.</text>
</comment>
<evidence type="ECO:0000256" key="4">
    <source>
        <dbReference type="ARBA" id="ARBA00022989"/>
    </source>
</evidence>
<keyword evidence="2 8" id="KW-1003">Cell membrane</keyword>
<dbReference type="OrthoDB" id="6366728at2759"/>
<feature type="transmembrane region" description="Helical" evidence="8">
    <location>
        <begin position="146"/>
        <end position="165"/>
    </location>
</feature>
<sequence length="432" mass="49157">MVKDSFDIESAFRPLNVLSKILGLAHFSGHGNTVRRKIKHEQNCESEFANVVWRIVVILTVIAGFVTRMITMPASSHFSIFDTVVFILLMPVGYLGAVVALIAGLTFNRNKFPEFVLKVSIIDKDLFGSKRVDVYKKQYKSCIKQLKALPLIFFPFYCYVTYVFSKDLNCMQGHLHLSNFIKEVVILQFINVVWMITERLKYLNKEVANSLEFRTEVRSNAPLFVSASCISNTESALHTSPLEFGNKNAAILLCDFPVFTRRRSSFSEVDRLIRVRKLYDMIYRVSKLVNGMYGIHIVLDLIYNFINVVVSVYGIIGATTGSIKINPKLPVFQYIVVYICWIVVCLAKVVAMSVSCHKASAQVEVCCQEVQKLLISDALRQDTRRQLKLLLQQVSNNRVVFTACEFFTINMSFLFTFVSSATTYIVVLVQVK</sequence>
<dbReference type="PANTHER" id="PTHR21143:SF133">
    <property type="entry name" value="GUSTATORY AND PHEROMONE RECEPTOR 32A-RELATED"/>
    <property type="match status" value="1"/>
</dbReference>
<name>A0A6L2PMV5_COPFO</name>
<keyword evidence="7 8" id="KW-0807">Transducer</keyword>
<feature type="transmembrane region" description="Helical" evidence="8">
    <location>
        <begin position="406"/>
        <end position="429"/>
    </location>
</feature>
<evidence type="ECO:0000256" key="7">
    <source>
        <dbReference type="ARBA" id="ARBA00023224"/>
    </source>
</evidence>
<dbReference type="GO" id="GO:0030425">
    <property type="term" value="C:dendrite"/>
    <property type="evidence" value="ECO:0007669"/>
    <property type="project" value="TreeGrafter"/>
</dbReference>
<feature type="transmembrane region" description="Helical" evidence="8">
    <location>
        <begin position="51"/>
        <end position="71"/>
    </location>
</feature>
<evidence type="ECO:0000256" key="8">
    <source>
        <dbReference type="RuleBase" id="RU363108"/>
    </source>
</evidence>